<feature type="domain" description="SH3" evidence="4">
    <location>
        <begin position="306"/>
        <end position="374"/>
    </location>
</feature>
<dbReference type="Proteomes" id="UP000005018">
    <property type="component" value="Chromosome 1"/>
</dbReference>
<evidence type="ECO:0000313" key="6">
    <source>
        <dbReference type="Proteomes" id="UP000005018"/>
    </source>
</evidence>
<organism evidence="5 6">
    <name type="scientific">Candida orthopsilosis (strain 90-125)</name>
    <name type="common">Yeast</name>
    <dbReference type="NCBI Taxonomy" id="1136231"/>
    <lineage>
        <taxon>Eukaryota</taxon>
        <taxon>Fungi</taxon>
        <taxon>Dikarya</taxon>
        <taxon>Ascomycota</taxon>
        <taxon>Saccharomycotina</taxon>
        <taxon>Pichiomycetes</taxon>
        <taxon>Debaryomycetaceae</taxon>
        <taxon>Candida/Lodderomyces clade</taxon>
        <taxon>Candida</taxon>
    </lineage>
</organism>
<dbReference type="Gene3D" id="2.30.30.40">
    <property type="entry name" value="SH3 Domains"/>
    <property type="match status" value="1"/>
</dbReference>
<dbReference type="RefSeq" id="XP_003866384.1">
    <property type="nucleotide sequence ID" value="XM_003866336.1"/>
</dbReference>
<sequence length="374" mass="41835">MSPENDTTLIITLTRTATLSSESTPSDNTYVSWKETTITTEQVISKAVTISPSSPNTSQEANTQGITAHATIPSPSTNLELRKSPSPLSSASSVITSVISGFPSSSQFGEIPTSSSTQVSIAVGVPMAIFVAFFIALGAWYYLRIQRSKREFDQNNLDIFSEKLNLSNQTLSKPGLEKLTKKPYPVVFCPTNYLHTDKAFQIYEQQKPKQTTNLKSQLNRLSGLWPRRGKKQESLTHPQPNIFKRISLMTPVFLRNFNTDNRYQGNKEIVKSPVLDISTTKVPSYNSSALNTRFGFGDVDRGHILSNKKMYTVIKPYTKSLDDELTIHIGDKCIVLEKFSDEWCKIQLHQKSGHELSDSDREIGLVPWMCLSKI</sequence>
<dbReference type="OrthoDB" id="5340910at2759"/>
<keyword evidence="3" id="KW-0472">Membrane</keyword>
<dbReference type="AlphaFoldDB" id="H8WXZ7"/>
<keyword evidence="3" id="KW-1133">Transmembrane helix</keyword>
<dbReference type="eggNOG" id="ENOG502QVI6">
    <property type="taxonomic scope" value="Eukaryota"/>
</dbReference>
<reference evidence="5 6" key="1">
    <citation type="journal article" date="2012" name="PLoS ONE">
        <title>Sequence and analysis of the genome of the pathogenic yeast Candida orthopsilosis.</title>
        <authorList>
            <person name="Riccombeni A."/>
            <person name="Vidanes G."/>
            <person name="Proux-Wera E."/>
            <person name="Wolfe K.H."/>
            <person name="Butler G."/>
        </authorList>
    </citation>
    <scope>NUCLEOTIDE SEQUENCE [LARGE SCALE GENOMIC DNA]</scope>
    <source>
        <strain evidence="5 6">Co 90-125</strain>
    </source>
</reference>
<dbReference type="KEGG" id="cot:CORT_0A05570"/>
<feature type="transmembrane region" description="Helical" evidence="3">
    <location>
        <begin position="121"/>
        <end position="143"/>
    </location>
</feature>
<dbReference type="Pfam" id="PF00018">
    <property type="entry name" value="SH3_1"/>
    <property type="match status" value="1"/>
</dbReference>
<evidence type="ECO:0000313" key="5">
    <source>
        <dbReference type="EMBL" id="CCG20944.1"/>
    </source>
</evidence>
<name>H8WXZ7_CANO9</name>
<gene>
    <name evidence="5" type="ORF">CORT_0A05570</name>
</gene>
<dbReference type="SUPFAM" id="SSF50044">
    <property type="entry name" value="SH3-domain"/>
    <property type="match status" value="1"/>
</dbReference>
<dbReference type="InterPro" id="IPR001452">
    <property type="entry name" value="SH3_domain"/>
</dbReference>
<proteinExistence type="predicted"/>
<keyword evidence="6" id="KW-1185">Reference proteome</keyword>
<evidence type="ECO:0000256" key="2">
    <source>
        <dbReference type="PROSITE-ProRule" id="PRU00192"/>
    </source>
</evidence>
<evidence type="ECO:0000256" key="3">
    <source>
        <dbReference type="SAM" id="Phobius"/>
    </source>
</evidence>
<keyword evidence="1 2" id="KW-0728">SH3 domain</keyword>
<keyword evidence="3" id="KW-0812">Transmembrane</keyword>
<evidence type="ECO:0000259" key="4">
    <source>
        <dbReference type="PROSITE" id="PS50002"/>
    </source>
</evidence>
<dbReference type="HOGENOM" id="CLU_719602_0_0_1"/>
<dbReference type="PROSITE" id="PS50002">
    <property type="entry name" value="SH3"/>
    <property type="match status" value="1"/>
</dbReference>
<dbReference type="InterPro" id="IPR036028">
    <property type="entry name" value="SH3-like_dom_sf"/>
</dbReference>
<dbReference type="GO" id="GO:0030447">
    <property type="term" value="P:filamentous growth"/>
    <property type="evidence" value="ECO:0007669"/>
    <property type="project" value="UniProtKB-ARBA"/>
</dbReference>
<evidence type="ECO:0000256" key="1">
    <source>
        <dbReference type="ARBA" id="ARBA00022443"/>
    </source>
</evidence>
<accession>H8WXZ7</accession>
<protein>
    <submittedName>
        <fullName evidence="5">Fus1 protein</fullName>
    </submittedName>
</protein>
<dbReference type="GeneID" id="14537306"/>
<dbReference type="EMBL" id="HE681719">
    <property type="protein sequence ID" value="CCG20944.1"/>
    <property type="molecule type" value="Genomic_DNA"/>
</dbReference>